<keyword evidence="1" id="KW-0472">Membrane</keyword>
<dbReference type="EMBL" id="JAFLCK010000013">
    <property type="protein sequence ID" value="MBN8660779.1"/>
    <property type="molecule type" value="Genomic_DNA"/>
</dbReference>
<dbReference type="AlphaFoldDB" id="A0A8J7P7I7"/>
<reference evidence="2" key="1">
    <citation type="submission" date="2021-02" db="EMBL/GenBank/DDBJ databases">
        <title>Genome-Resolved Metagenomics of a Microbial Community Performing Photosynthetic Biological Nutrient Removal.</title>
        <authorList>
            <person name="Mcdaniel E.A."/>
        </authorList>
    </citation>
    <scope>NUCLEOTIDE SEQUENCE</scope>
    <source>
        <strain evidence="2">UWPOB_OBS1</strain>
    </source>
</reference>
<accession>A0A8J7P7I7</accession>
<feature type="transmembrane region" description="Helical" evidence="1">
    <location>
        <begin position="21"/>
        <end position="43"/>
    </location>
</feature>
<sequence>MNTTENAKEAQKRSKKSGLSLLVVLGSLLIFIATISIAYYVGWSSTWDNYRKQPLIGEAPIQIQLVKVVKNIPAGGKIDSDNVEEVRVVMPKVYGDSFGFAADCMGGRLKWSLRRGEYVSRHDLLPEMGGDE</sequence>
<keyword evidence="1" id="KW-0812">Transmembrane</keyword>
<protein>
    <submittedName>
        <fullName evidence="2">Uncharacterized protein</fullName>
    </submittedName>
</protein>
<evidence type="ECO:0000313" key="3">
    <source>
        <dbReference type="Proteomes" id="UP000664277"/>
    </source>
</evidence>
<evidence type="ECO:0000256" key="1">
    <source>
        <dbReference type="SAM" id="Phobius"/>
    </source>
</evidence>
<dbReference type="Proteomes" id="UP000664277">
    <property type="component" value="Unassembled WGS sequence"/>
</dbReference>
<comment type="caution">
    <text evidence="2">The sequence shown here is derived from an EMBL/GenBank/DDBJ whole genome shotgun (WGS) entry which is preliminary data.</text>
</comment>
<keyword evidence="1" id="KW-1133">Transmembrane helix</keyword>
<proteinExistence type="predicted"/>
<name>A0A8J7P7I7_9BACT</name>
<organism evidence="2 3">
    <name type="scientific">Candidatus Obscuribacter phosphatis</name>
    <dbReference type="NCBI Taxonomy" id="1906157"/>
    <lineage>
        <taxon>Bacteria</taxon>
        <taxon>Bacillati</taxon>
        <taxon>Candidatus Melainabacteria</taxon>
        <taxon>Candidatus Obscuribacterales</taxon>
        <taxon>Candidatus Obscuribacteraceae</taxon>
        <taxon>Candidatus Obscuribacter</taxon>
    </lineage>
</organism>
<evidence type="ECO:0000313" key="2">
    <source>
        <dbReference type="EMBL" id="MBN8660779.1"/>
    </source>
</evidence>
<gene>
    <name evidence="2" type="ORF">J0M35_10470</name>
</gene>